<reference evidence="1 2" key="1">
    <citation type="submission" date="2022-01" db="EMBL/GenBank/DDBJ databases">
        <title>Collection of gut derived symbiotic bacterial strains cultured from healthy donors.</title>
        <authorList>
            <person name="Lin H."/>
            <person name="Kohout C."/>
            <person name="Waligurski E."/>
            <person name="Pamer E.G."/>
        </authorList>
    </citation>
    <scope>NUCLEOTIDE SEQUENCE [LARGE SCALE GENOMIC DNA]</scope>
    <source>
        <strain evidence="1 2">DFI.3.7</strain>
    </source>
</reference>
<proteinExistence type="predicted"/>
<keyword evidence="2" id="KW-1185">Reference proteome</keyword>
<dbReference type="EMBL" id="JAKNJB010000047">
    <property type="protein sequence ID" value="MCG4528868.1"/>
    <property type="molecule type" value="Genomic_DNA"/>
</dbReference>
<name>A0ABS9ME33_9FIRM</name>
<evidence type="ECO:0000313" key="1">
    <source>
        <dbReference type="EMBL" id="MCG4528868.1"/>
    </source>
</evidence>
<comment type="caution">
    <text evidence="1">The sequence shown here is derived from an EMBL/GenBank/DDBJ whole genome shotgun (WGS) entry which is preliminary data.</text>
</comment>
<accession>A0ABS9ME33</accession>
<dbReference type="RefSeq" id="WP_238075096.1">
    <property type="nucleotide sequence ID" value="NZ_JAKNJB010000047.1"/>
</dbReference>
<protein>
    <submittedName>
        <fullName evidence="1">Uncharacterized protein</fullName>
    </submittedName>
</protein>
<dbReference type="Proteomes" id="UP001200313">
    <property type="component" value="Unassembled WGS sequence"/>
</dbReference>
<organism evidence="1 2">
    <name type="scientific">Intestinimonas massiliensis</name>
    <name type="common">ex Afouda et al. 2020</name>
    <dbReference type="NCBI Taxonomy" id="1673721"/>
    <lineage>
        <taxon>Bacteria</taxon>
        <taxon>Bacillati</taxon>
        <taxon>Bacillota</taxon>
        <taxon>Clostridia</taxon>
        <taxon>Eubacteriales</taxon>
        <taxon>Intestinimonas</taxon>
    </lineage>
</organism>
<gene>
    <name evidence="1" type="ORF">L0P79_17665</name>
</gene>
<sequence>MGNKENICSCIDWKNADAGDIIEHLLWRNEFHRLELDYEALTQGATIRLCELGVCTVCGGRICIGTMFQAKEDRGETLADILRVASKRWQCHTGNSASAEEFGKLFAELFQESDRADALAAWKAWAQSAN</sequence>
<evidence type="ECO:0000313" key="2">
    <source>
        <dbReference type="Proteomes" id="UP001200313"/>
    </source>
</evidence>